<evidence type="ECO:0000313" key="3">
    <source>
        <dbReference type="Proteomes" id="UP000276133"/>
    </source>
</evidence>
<keyword evidence="3" id="KW-1185">Reference proteome</keyword>
<sequence length="128" mass="14650">MAPIKKINSAKCNGACLKSIQILINNEKDYTRAFVKLKSEEKLNDYANLNTQNEILNLIDEDERLDDKLLNDSVDSYFTNVENISKSKEVNERRSEELSVSNEVKPTEIKSRVSKATNNTKNIKKNNK</sequence>
<evidence type="ECO:0000313" key="2">
    <source>
        <dbReference type="EMBL" id="RNA09061.1"/>
    </source>
</evidence>
<dbReference type="AlphaFoldDB" id="A0A3M7QDG9"/>
<dbReference type="Proteomes" id="UP000276133">
    <property type="component" value="Unassembled WGS sequence"/>
</dbReference>
<gene>
    <name evidence="2" type="ORF">BpHYR1_048277</name>
</gene>
<reference evidence="2 3" key="1">
    <citation type="journal article" date="2018" name="Sci. Rep.">
        <title>Genomic signatures of local adaptation to the degree of environmental predictability in rotifers.</title>
        <authorList>
            <person name="Franch-Gras L."/>
            <person name="Hahn C."/>
            <person name="Garcia-Roger E.M."/>
            <person name="Carmona M.J."/>
            <person name="Serra M."/>
            <person name="Gomez A."/>
        </authorList>
    </citation>
    <scope>NUCLEOTIDE SEQUENCE [LARGE SCALE GENOMIC DNA]</scope>
    <source>
        <strain evidence="2">HYR1</strain>
    </source>
</reference>
<comment type="caution">
    <text evidence="2">The sequence shown here is derived from an EMBL/GenBank/DDBJ whole genome shotgun (WGS) entry which is preliminary data.</text>
</comment>
<dbReference type="EMBL" id="REGN01006555">
    <property type="protein sequence ID" value="RNA09061.1"/>
    <property type="molecule type" value="Genomic_DNA"/>
</dbReference>
<protein>
    <submittedName>
        <fullName evidence="2">Uncharacterized protein</fullName>
    </submittedName>
</protein>
<proteinExistence type="predicted"/>
<accession>A0A3M7QDG9</accession>
<feature type="compositionally biased region" description="Basic and acidic residues" evidence="1">
    <location>
        <begin position="86"/>
        <end position="97"/>
    </location>
</feature>
<name>A0A3M7QDG9_BRAPC</name>
<evidence type="ECO:0000256" key="1">
    <source>
        <dbReference type="SAM" id="MobiDB-lite"/>
    </source>
</evidence>
<feature type="region of interest" description="Disordered" evidence="1">
    <location>
        <begin position="86"/>
        <end position="128"/>
    </location>
</feature>
<organism evidence="2 3">
    <name type="scientific">Brachionus plicatilis</name>
    <name type="common">Marine rotifer</name>
    <name type="synonym">Brachionus muelleri</name>
    <dbReference type="NCBI Taxonomy" id="10195"/>
    <lineage>
        <taxon>Eukaryota</taxon>
        <taxon>Metazoa</taxon>
        <taxon>Spiralia</taxon>
        <taxon>Gnathifera</taxon>
        <taxon>Rotifera</taxon>
        <taxon>Eurotatoria</taxon>
        <taxon>Monogononta</taxon>
        <taxon>Pseudotrocha</taxon>
        <taxon>Ploima</taxon>
        <taxon>Brachionidae</taxon>
        <taxon>Brachionus</taxon>
    </lineage>
</organism>